<dbReference type="EMBL" id="VFML01000001">
    <property type="protein sequence ID" value="TQJ01001.1"/>
    <property type="molecule type" value="Genomic_DNA"/>
</dbReference>
<protein>
    <recommendedName>
        <fullName evidence="10">Fluoride-specific ion channel FluC</fullName>
    </recommendedName>
</protein>
<evidence type="ECO:0000313" key="12">
    <source>
        <dbReference type="Proteomes" id="UP000320876"/>
    </source>
</evidence>
<accession>A0A542DD55</accession>
<proteinExistence type="inferred from homology"/>
<organism evidence="11 12">
    <name type="scientific">Amycolatopsis cihanbeyliensis</name>
    <dbReference type="NCBI Taxonomy" id="1128664"/>
    <lineage>
        <taxon>Bacteria</taxon>
        <taxon>Bacillati</taxon>
        <taxon>Actinomycetota</taxon>
        <taxon>Actinomycetes</taxon>
        <taxon>Pseudonocardiales</taxon>
        <taxon>Pseudonocardiaceae</taxon>
        <taxon>Amycolatopsis</taxon>
    </lineage>
</organism>
<comment type="subcellular location">
    <subcellularLocation>
        <location evidence="1 10">Cell membrane</location>
        <topology evidence="1 10">Multi-pass membrane protein</topology>
    </subcellularLocation>
</comment>
<dbReference type="AlphaFoldDB" id="A0A542DD55"/>
<feature type="transmembrane region" description="Helical" evidence="10">
    <location>
        <begin position="40"/>
        <end position="62"/>
    </location>
</feature>
<evidence type="ECO:0000256" key="6">
    <source>
        <dbReference type="ARBA" id="ARBA00023303"/>
    </source>
</evidence>
<dbReference type="RefSeq" id="WP_141995863.1">
    <property type="nucleotide sequence ID" value="NZ_VFML01000001.1"/>
</dbReference>
<dbReference type="OrthoDB" id="4408652at2"/>
<comment type="function">
    <text evidence="9 10">Fluoride-specific ion channel. Important for reducing fluoride concentration in the cell, thus reducing its toxicity.</text>
</comment>
<feature type="binding site" evidence="10">
    <location>
        <position position="82"/>
    </location>
    <ligand>
        <name>Na(+)</name>
        <dbReference type="ChEBI" id="CHEBI:29101"/>
        <note>structural</note>
    </ligand>
</feature>
<keyword evidence="10" id="KW-0813">Transport</keyword>
<keyword evidence="12" id="KW-1185">Reference proteome</keyword>
<evidence type="ECO:0000256" key="3">
    <source>
        <dbReference type="ARBA" id="ARBA00022692"/>
    </source>
</evidence>
<sequence length="143" mass="14961">MQRRHRPRWDVLLAIAAGGALGSLARYGLTVAFPHPRGGFATSTLLANLIGCLLVGGLMVTVTDLAQPHRLLRPFLGIGLLGGFTTFSTYVLDATDSALTGHPGLALLYAVVSVLGSLALVVTGMSGTRALRKLVTVRPRQSG</sequence>
<keyword evidence="5 10" id="KW-0472">Membrane</keyword>
<keyword evidence="3 10" id="KW-0812">Transmembrane</keyword>
<keyword evidence="2 10" id="KW-1003">Cell membrane</keyword>
<dbReference type="Pfam" id="PF02537">
    <property type="entry name" value="CRCB"/>
    <property type="match status" value="1"/>
</dbReference>
<name>A0A542DD55_AMYCI</name>
<feature type="binding site" evidence="10">
    <location>
        <position position="85"/>
    </location>
    <ligand>
        <name>Na(+)</name>
        <dbReference type="ChEBI" id="CHEBI:29101"/>
        <note>structural</note>
    </ligand>
</feature>
<evidence type="ECO:0000256" key="8">
    <source>
        <dbReference type="ARBA" id="ARBA00035585"/>
    </source>
</evidence>
<keyword evidence="10" id="KW-0479">Metal-binding</keyword>
<evidence type="ECO:0000256" key="7">
    <source>
        <dbReference type="ARBA" id="ARBA00035120"/>
    </source>
</evidence>
<reference evidence="11 12" key="1">
    <citation type="submission" date="2019-06" db="EMBL/GenBank/DDBJ databases">
        <title>Sequencing the genomes of 1000 actinobacteria strains.</title>
        <authorList>
            <person name="Klenk H.-P."/>
        </authorList>
    </citation>
    <scope>NUCLEOTIDE SEQUENCE [LARGE SCALE GENOMIC DNA]</scope>
    <source>
        <strain evidence="11 12">DSM 45679</strain>
    </source>
</reference>
<evidence type="ECO:0000256" key="2">
    <source>
        <dbReference type="ARBA" id="ARBA00022475"/>
    </source>
</evidence>
<evidence type="ECO:0000256" key="5">
    <source>
        <dbReference type="ARBA" id="ARBA00023136"/>
    </source>
</evidence>
<dbReference type="GO" id="GO:0046872">
    <property type="term" value="F:metal ion binding"/>
    <property type="evidence" value="ECO:0007669"/>
    <property type="project" value="UniProtKB-KW"/>
</dbReference>
<dbReference type="GO" id="GO:0140114">
    <property type="term" value="P:cellular detoxification of fluoride"/>
    <property type="evidence" value="ECO:0007669"/>
    <property type="project" value="UniProtKB-UniRule"/>
</dbReference>
<dbReference type="HAMAP" id="MF_00454">
    <property type="entry name" value="FluC"/>
    <property type="match status" value="1"/>
</dbReference>
<dbReference type="PANTHER" id="PTHR28259:SF1">
    <property type="entry name" value="FLUORIDE EXPORT PROTEIN 1-RELATED"/>
    <property type="match status" value="1"/>
</dbReference>
<comment type="activity regulation">
    <text evidence="10">Na(+) is not transported, but it plays an essential structural role and its presence is essential for fluoride channel function.</text>
</comment>
<dbReference type="GO" id="GO:0005886">
    <property type="term" value="C:plasma membrane"/>
    <property type="evidence" value="ECO:0007669"/>
    <property type="project" value="UniProtKB-SubCell"/>
</dbReference>
<keyword evidence="4 10" id="KW-1133">Transmembrane helix</keyword>
<evidence type="ECO:0000256" key="1">
    <source>
        <dbReference type="ARBA" id="ARBA00004651"/>
    </source>
</evidence>
<keyword evidence="10" id="KW-0915">Sodium</keyword>
<keyword evidence="6 10" id="KW-0407">Ion channel</keyword>
<dbReference type="PANTHER" id="PTHR28259">
    <property type="entry name" value="FLUORIDE EXPORT PROTEIN 1-RELATED"/>
    <property type="match status" value="1"/>
</dbReference>
<dbReference type="Proteomes" id="UP000320876">
    <property type="component" value="Unassembled WGS sequence"/>
</dbReference>
<comment type="similarity">
    <text evidence="7 10">Belongs to the fluoride channel Fluc/FEX (TC 1.A.43) family.</text>
</comment>
<evidence type="ECO:0000313" key="11">
    <source>
        <dbReference type="EMBL" id="TQJ01001.1"/>
    </source>
</evidence>
<dbReference type="InterPro" id="IPR003691">
    <property type="entry name" value="FluC"/>
</dbReference>
<feature type="transmembrane region" description="Helical" evidence="10">
    <location>
        <begin position="104"/>
        <end position="123"/>
    </location>
</feature>
<keyword evidence="10" id="KW-0406">Ion transport</keyword>
<dbReference type="GO" id="GO:0062054">
    <property type="term" value="F:fluoride channel activity"/>
    <property type="evidence" value="ECO:0007669"/>
    <property type="project" value="UniProtKB-UniRule"/>
</dbReference>
<comment type="caution">
    <text evidence="11">The sequence shown here is derived from an EMBL/GenBank/DDBJ whole genome shotgun (WGS) entry which is preliminary data.</text>
</comment>
<comment type="catalytic activity">
    <reaction evidence="8">
        <text>fluoride(in) = fluoride(out)</text>
        <dbReference type="Rhea" id="RHEA:76159"/>
        <dbReference type="ChEBI" id="CHEBI:17051"/>
    </reaction>
    <physiologicalReaction direction="left-to-right" evidence="8">
        <dbReference type="Rhea" id="RHEA:76160"/>
    </physiologicalReaction>
</comment>
<evidence type="ECO:0000256" key="10">
    <source>
        <dbReference type="HAMAP-Rule" id="MF_00454"/>
    </source>
</evidence>
<feature type="transmembrane region" description="Helical" evidence="10">
    <location>
        <begin position="74"/>
        <end position="92"/>
    </location>
</feature>
<gene>
    <name evidence="10" type="primary">fluC</name>
    <name evidence="10" type="synonym">crcB</name>
    <name evidence="11" type="ORF">FB471_0663</name>
</gene>
<evidence type="ECO:0000256" key="4">
    <source>
        <dbReference type="ARBA" id="ARBA00022989"/>
    </source>
</evidence>
<evidence type="ECO:0000256" key="9">
    <source>
        <dbReference type="ARBA" id="ARBA00049940"/>
    </source>
</evidence>